<dbReference type="AlphaFoldDB" id="A0A2V3A0E4"/>
<keyword evidence="1" id="KW-0472">Membrane</keyword>
<comment type="caution">
    <text evidence="2">The sequence shown here is derived from an EMBL/GenBank/DDBJ whole genome shotgun (WGS) entry which is preliminary data.</text>
</comment>
<keyword evidence="1" id="KW-1133">Transmembrane helix</keyword>
<dbReference type="Proteomes" id="UP000247150">
    <property type="component" value="Unassembled WGS sequence"/>
</dbReference>
<name>A0A2V3A0E4_9BACI</name>
<keyword evidence="1" id="KW-0812">Transmembrane</keyword>
<organism evidence="2 3">
    <name type="scientific">Cytobacillus oceanisediminis</name>
    <dbReference type="NCBI Taxonomy" id="665099"/>
    <lineage>
        <taxon>Bacteria</taxon>
        <taxon>Bacillati</taxon>
        <taxon>Bacillota</taxon>
        <taxon>Bacilli</taxon>
        <taxon>Bacillales</taxon>
        <taxon>Bacillaceae</taxon>
        <taxon>Cytobacillus</taxon>
    </lineage>
</organism>
<feature type="transmembrane region" description="Helical" evidence="1">
    <location>
        <begin position="38"/>
        <end position="55"/>
    </location>
</feature>
<accession>A0A2V3A0E4</accession>
<evidence type="ECO:0000313" key="2">
    <source>
        <dbReference type="EMBL" id="PWW29393.1"/>
    </source>
</evidence>
<gene>
    <name evidence="2" type="ORF">DFO73_10424</name>
</gene>
<protein>
    <submittedName>
        <fullName evidence="2">Uncharacterized protein</fullName>
    </submittedName>
</protein>
<proteinExistence type="predicted"/>
<sequence>MALGAWLGLFVSYGIVILMRFINNSLTSFFYLDFMEKSIMLIGILLAAILGNAAGKRKLNKKEA</sequence>
<evidence type="ECO:0000256" key="1">
    <source>
        <dbReference type="SAM" id="Phobius"/>
    </source>
</evidence>
<dbReference type="EMBL" id="QGTW01000004">
    <property type="protein sequence ID" value="PWW29393.1"/>
    <property type="molecule type" value="Genomic_DNA"/>
</dbReference>
<evidence type="ECO:0000313" key="3">
    <source>
        <dbReference type="Proteomes" id="UP000247150"/>
    </source>
</evidence>
<dbReference type="RefSeq" id="WP_110064465.1">
    <property type="nucleotide sequence ID" value="NZ_QGTW01000004.1"/>
</dbReference>
<reference evidence="2 3" key="1">
    <citation type="submission" date="2018-05" db="EMBL/GenBank/DDBJ databases">
        <title>Freshwater and sediment microbial communities from various areas in North America, analyzing microbe dynamics in response to fracking.</title>
        <authorList>
            <person name="Lamendella R."/>
        </authorList>
    </citation>
    <scope>NUCLEOTIDE SEQUENCE [LARGE SCALE GENOMIC DNA]</scope>
    <source>
        <strain evidence="2 3">15_TX</strain>
    </source>
</reference>